<keyword evidence="5" id="KW-0597">Phosphoprotein</keyword>
<keyword evidence="9" id="KW-0010">Activator</keyword>
<dbReference type="InterPro" id="IPR013800">
    <property type="entry name" value="STAT_TF_alpha"/>
</dbReference>
<proteinExistence type="inferred from homology"/>
<dbReference type="Pfam" id="PF21354">
    <property type="entry name" value="STAT_linker"/>
    <property type="match status" value="1"/>
</dbReference>
<evidence type="ECO:0000259" key="14">
    <source>
        <dbReference type="SMART" id="SM00964"/>
    </source>
</evidence>
<dbReference type="Pfam" id="PF01017">
    <property type="entry name" value="STAT_alpha"/>
    <property type="match status" value="1"/>
</dbReference>
<evidence type="ECO:0000256" key="12">
    <source>
        <dbReference type="SAM" id="Coils"/>
    </source>
</evidence>
<evidence type="ECO:0000256" key="8">
    <source>
        <dbReference type="ARBA" id="ARBA00023125"/>
    </source>
</evidence>
<dbReference type="EMBL" id="NHOQ01001193">
    <property type="protein sequence ID" value="PWA26208.1"/>
    <property type="molecule type" value="Genomic_DNA"/>
</dbReference>
<keyword evidence="8" id="KW-0238">DNA-binding</keyword>
<dbReference type="STRING" id="33528.ENSGAFP00000016037"/>
<dbReference type="InterPro" id="IPR015988">
    <property type="entry name" value="STAT_TF_CC"/>
</dbReference>
<dbReference type="InterPro" id="IPR008967">
    <property type="entry name" value="p53-like_TF_DNA-bd_sf"/>
</dbReference>
<dbReference type="InterPro" id="IPR013801">
    <property type="entry name" value="STAT_TF_DNA-bd"/>
</dbReference>
<feature type="coiled-coil region" evidence="12">
    <location>
        <begin position="157"/>
        <end position="184"/>
    </location>
</feature>
<dbReference type="Gene3D" id="2.60.40.630">
    <property type="entry name" value="STAT transcription factor, DNA-binding domain"/>
    <property type="match status" value="2"/>
</dbReference>
<keyword evidence="12" id="KW-0175">Coiled coil</keyword>
<dbReference type="InterPro" id="IPR048988">
    <property type="entry name" value="STAT_linker"/>
</dbReference>
<dbReference type="Gene3D" id="1.10.532.10">
    <property type="entry name" value="STAT transcription factor, N-terminal domain"/>
    <property type="match status" value="1"/>
</dbReference>
<evidence type="ECO:0000256" key="9">
    <source>
        <dbReference type="ARBA" id="ARBA00023159"/>
    </source>
</evidence>
<evidence type="ECO:0000256" key="6">
    <source>
        <dbReference type="ARBA" id="ARBA00022999"/>
    </source>
</evidence>
<dbReference type="InterPro" id="IPR013799">
    <property type="entry name" value="STAT_TF_prot_interaction"/>
</dbReference>
<dbReference type="CDD" id="cd14801">
    <property type="entry name" value="STAT_DBD"/>
    <property type="match status" value="1"/>
</dbReference>
<organism evidence="15 16">
    <name type="scientific">Gambusia affinis</name>
    <name type="common">Western mosquitofish</name>
    <name type="synonym">Heterandria affinis</name>
    <dbReference type="NCBI Taxonomy" id="33528"/>
    <lineage>
        <taxon>Eukaryota</taxon>
        <taxon>Metazoa</taxon>
        <taxon>Chordata</taxon>
        <taxon>Craniata</taxon>
        <taxon>Vertebrata</taxon>
        <taxon>Euteleostomi</taxon>
        <taxon>Actinopterygii</taxon>
        <taxon>Neopterygii</taxon>
        <taxon>Teleostei</taxon>
        <taxon>Neoteleostei</taxon>
        <taxon>Acanthomorphata</taxon>
        <taxon>Ovalentaria</taxon>
        <taxon>Atherinomorphae</taxon>
        <taxon>Cyprinodontiformes</taxon>
        <taxon>Poeciliidae</taxon>
        <taxon>Poeciliinae</taxon>
        <taxon>Gambusia</taxon>
    </lineage>
</organism>
<gene>
    <name evidence="15" type="ORF">CCH79_00013791</name>
</gene>
<dbReference type="PANTHER" id="PTHR11801">
    <property type="entry name" value="SIGNAL TRANSDUCER AND ACTIVATOR OF TRANSCRIPTION"/>
    <property type="match status" value="1"/>
</dbReference>
<dbReference type="Pfam" id="PF02865">
    <property type="entry name" value="STAT_int"/>
    <property type="match status" value="1"/>
</dbReference>
<keyword evidence="4" id="KW-0963">Cytoplasm</keyword>
<keyword evidence="7" id="KW-0805">Transcription regulation</keyword>
<dbReference type="GO" id="GO:0005737">
    <property type="term" value="C:cytoplasm"/>
    <property type="evidence" value="ECO:0007669"/>
    <property type="project" value="UniProtKB-SubCell"/>
</dbReference>
<dbReference type="Pfam" id="PF02864">
    <property type="entry name" value="STAT_bind"/>
    <property type="match status" value="1"/>
</dbReference>
<dbReference type="GO" id="GO:0005634">
    <property type="term" value="C:nucleus"/>
    <property type="evidence" value="ECO:0007669"/>
    <property type="project" value="UniProtKB-SubCell"/>
</dbReference>
<evidence type="ECO:0000313" key="15">
    <source>
        <dbReference type="EMBL" id="PWA26208.1"/>
    </source>
</evidence>
<dbReference type="GO" id="GO:0003677">
    <property type="term" value="F:DNA binding"/>
    <property type="evidence" value="ECO:0007669"/>
    <property type="project" value="UniProtKB-KW"/>
</dbReference>
<dbReference type="InterPro" id="IPR012345">
    <property type="entry name" value="STAT_TF_DNA-bd_N"/>
</dbReference>
<dbReference type="SUPFAM" id="SSF49417">
    <property type="entry name" value="p53-like transcription factors"/>
    <property type="match status" value="1"/>
</dbReference>
<keyword evidence="16" id="KW-1185">Reference proteome</keyword>
<dbReference type="InterPro" id="IPR036535">
    <property type="entry name" value="STAT_N_sf"/>
</dbReference>
<feature type="compositionally biased region" description="Low complexity" evidence="13">
    <location>
        <begin position="621"/>
        <end position="631"/>
    </location>
</feature>
<evidence type="ECO:0000256" key="1">
    <source>
        <dbReference type="ARBA" id="ARBA00004123"/>
    </source>
</evidence>
<dbReference type="GO" id="GO:0007165">
    <property type="term" value="P:signal transduction"/>
    <property type="evidence" value="ECO:0007669"/>
    <property type="project" value="InterPro"/>
</dbReference>
<evidence type="ECO:0000256" key="11">
    <source>
        <dbReference type="ARBA" id="ARBA00023242"/>
    </source>
</evidence>
<dbReference type="AlphaFoldDB" id="A0A315VSC4"/>
<evidence type="ECO:0000256" key="13">
    <source>
        <dbReference type="SAM" id="MobiDB-lite"/>
    </source>
</evidence>
<feature type="region of interest" description="Disordered" evidence="13">
    <location>
        <begin position="846"/>
        <end position="873"/>
    </location>
</feature>
<comment type="similarity">
    <text evidence="3">Belongs to the transcription factor STAT family.</text>
</comment>
<evidence type="ECO:0000256" key="5">
    <source>
        <dbReference type="ARBA" id="ARBA00022553"/>
    </source>
</evidence>
<dbReference type="SUPFAM" id="SSF55550">
    <property type="entry name" value="SH2 domain"/>
    <property type="match status" value="1"/>
</dbReference>
<feature type="non-terminal residue" evidence="15">
    <location>
        <position position="891"/>
    </location>
</feature>
<dbReference type="SMART" id="SM00964">
    <property type="entry name" value="STAT_int"/>
    <property type="match status" value="1"/>
</dbReference>
<feature type="region of interest" description="Disordered" evidence="13">
    <location>
        <begin position="610"/>
        <end position="638"/>
    </location>
</feature>
<dbReference type="Gene3D" id="3.30.505.10">
    <property type="entry name" value="SH2 domain"/>
    <property type="match status" value="1"/>
</dbReference>
<protein>
    <recommendedName>
        <fullName evidence="14">STAT transcription factor protein interaction domain-containing protein</fullName>
    </recommendedName>
</protein>
<accession>A0A315VSC4</accession>
<dbReference type="InterPro" id="IPR001217">
    <property type="entry name" value="STAT"/>
</dbReference>
<evidence type="ECO:0000256" key="2">
    <source>
        <dbReference type="ARBA" id="ARBA00004496"/>
    </source>
</evidence>
<comment type="caution">
    <text evidence="15">The sequence shown here is derived from an EMBL/GenBank/DDBJ whole genome shotgun (WGS) entry which is preliminary data.</text>
</comment>
<evidence type="ECO:0000256" key="7">
    <source>
        <dbReference type="ARBA" id="ARBA00023015"/>
    </source>
</evidence>
<sequence length="891" mass="100224">MAQWQELLKMDSALQNRVRQLYEGRFPTEIRNQLSHWIESQDWSSAAVNENAAAECFCALLQQLEEQWRRSVQENAILQGPDFPKMRAYMVVRRSRCSGQYATATRSEAALCFQENFQAQPLNLAAILSECLKEEKQILESVTMTMDNGAGVMAPQQTELDNKVTQLKLQVLELKKEVKILEDLSEKLDFIQNSWQSKGQVKGHCCRNAAAFNRNVWVKGHHCCVLTGTFVFPSPVEQNVELVRSKALVEQECLRMTRSISQSKQVVLQRLVRVLNEAAGSVQTLTGVELPEWRRRQQRSCVGSPEHAGLDLLEKWFTAVAEVLFGVGEQLQQLQVQNQRFPAPDFPCLTDSLAEMEKFCRSLIRNLLTSALVVEKQPVMQNLLHRPLILKTGVRFKVTVSFRQFDFSRDDSKVLDVDLSSGALTVAFEHMSLKERKSRVKGSCENQLTVTEELHIIRFVTQLQHNGETFNIQASSLPLVVISSSNQVPSAWAAIMWSSMASGVDSENLSLFLDPPGLKWEQLAPLLSWQFLSVGQRPLDQDQLSMLQAKIMDDPDGPIHWNKFSKDENVWIWIDGILDLIKKFVWELWRDGCIMGFVSKERTRALLREKPVGTPPEVSVTQTQTGPTEPEQTQRTDLTRSAEKHIHFVEPYTKKELSVLPLPNAIHNYTLTTSGRSHNPLLYLYPDTPKDAAFARYRTAGTERRHPAVFTSGDGSDVLSALRLVALFLLCPPAESSSPSRDGYVPKKIVLVSVDPSPPPSPPPLTHMDVEPEYLPGELDELLKDLLPDLLPSSLENDNNPGYFLQTDINQFINQTVGRVVVLLVLLQDGDHVVMAELHGFVQRGVAPPGRRTGWTQNQAGPGNGPAGRDSPVFRDRVNLAGVQQEADHLQ</sequence>
<dbReference type="Gene3D" id="1.20.1050.20">
    <property type="entry name" value="STAT transcription factor, all-alpha domain"/>
    <property type="match status" value="1"/>
</dbReference>
<dbReference type="GO" id="GO:0003700">
    <property type="term" value="F:DNA-binding transcription factor activity"/>
    <property type="evidence" value="ECO:0007669"/>
    <property type="project" value="InterPro"/>
</dbReference>
<evidence type="ECO:0000313" key="16">
    <source>
        <dbReference type="Proteomes" id="UP000250572"/>
    </source>
</evidence>
<keyword evidence="11" id="KW-0539">Nucleus</keyword>
<dbReference type="SUPFAM" id="SSF47655">
    <property type="entry name" value="STAT"/>
    <property type="match status" value="1"/>
</dbReference>
<feature type="domain" description="STAT transcription factor protein interaction" evidence="14">
    <location>
        <begin position="2"/>
        <end position="145"/>
    </location>
</feature>
<keyword evidence="6" id="KW-0727">SH2 domain</keyword>
<dbReference type="InterPro" id="IPR036860">
    <property type="entry name" value="SH2_dom_sf"/>
</dbReference>
<evidence type="ECO:0000256" key="10">
    <source>
        <dbReference type="ARBA" id="ARBA00023163"/>
    </source>
</evidence>
<evidence type="ECO:0000256" key="4">
    <source>
        <dbReference type="ARBA" id="ARBA00022490"/>
    </source>
</evidence>
<dbReference type="Gene3D" id="1.10.238.10">
    <property type="entry name" value="EF-hand"/>
    <property type="match status" value="1"/>
</dbReference>
<comment type="subcellular location">
    <subcellularLocation>
        <location evidence="2">Cytoplasm</location>
    </subcellularLocation>
    <subcellularLocation>
        <location evidence="1">Nucleus</location>
    </subcellularLocation>
</comment>
<evidence type="ECO:0000256" key="3">
    <source>
        <dbReference type="ARBA" id="ARBA00005586"/>
    </source>
</evidence>
<dbReference type="Proteomes" id="UP000250572">
    <property type="component" value="Unassembled WGS sequence"/>
</dbReference>
<keyword evidence="10" id="KW-0804">Transcription</keyword>
<reference evidence="15 16" key="1">
    <citation type="journal article" date="2018" name="G3 (Bethesda)">
        <title>A High-Quality Reference Genome for the Invasive Mosquitofish Gambusia affinis Using a Chicago Library.</title>
        <authorList>
            <person name="Hoffberg S.L."/>
            <person name="Troendle N.J."/>
            <person name="Glenn T.C."/>
            <person name="Mahmud O."/>
            <person name="Louha S."/>
            <person name="Chalopin D."/>
            <person name="Bennetzen J.L."/>
            <person name="Mauricio R."/>
        </authorList>
    </citation>
    <scope>NUCLEOTIDE SEQUENCE [LARGE SCALE GENOMIC DNA]</scope>
    <source>
        <strain evidence="15">NE01/NJP1002.9</strain>
        <tissue evidence="15">Muscle</tissue>
    </source>
</reference>
<name>A0A315VSC4_GAMAF</name>
<dbReference type="SUPFAM" id="SSF48092">
    <property type="entry name" value="Transcription factor STAT-4 N-domain"/>
    <property type="match status" value="1"/>
</dbReference>